<dbReference type="PANTHER" id="PTHR39398">
    <property type="entry name" value="YALI0F14311P"/>
    <property type="match status" value="1"/>
</dbReference>
<dbReference type="Gene3D" id="1.25.40.990">
    <property type="match status" value="1"/>
</dbReference>
<accession>A0A507D208</accession>
<dbReference type="VEuPathDB" id="FungiDB:SeMB42_g06123"/>
<feature type="domain" description="SAC3/GANP/THP3 conserved" evidence="1">
    <location>
        <begin position="100"/>
        <end position="247"/>
    </location>
</feature>
<reference evidence="2 3" key="1">
    <citation type="journal article" date="2019" name="Sci. Rep.">
        <title>Comparative genomics of chytrid fungi reveal insights into the obligate biotrophic and pathogenic lifestyle of Synchytrium endobioticum.</title>
        <authorList>
            <person name="van de Vossenberg B.T.L.H."/>
            <person name="Warris S."/>
            <person name="Nguyen H.D.T."/>
            <person name="van Gent-Pelzer M.P.E."/>
            <person name="Joly D.L."/>
            <person name="van de Geest H.C."/>
            <person name="Bonants P.J.M."/>
            <person name="Smith D.S."/>
            <person name="Levesque C.A."/>
            <person name="van der Lee T.A.J."/>
        </authorList>
    </citation>
    <scope>NUCLEOTIDE SEQUENCE [LARGE SCALE GENOMIC DNA]</scope>
    <source>
        <strain evidence="2 3">LEV6574</strain>
    </source>
</reference>
<proteinExistence type="predicted"/>
<name>A0A507D208_9FUNG</name>
<dbReference type="AlphaFoldDB" id="A0A507D208"/>
<dbReference type="Pfam" id="PF03399">
    <property type="entry name" value="SAC3_GANP"/>
    <property type="match status" value="1"/>
</dbReference>
<dbReference type="Proteomes" id="UP000320475">
    <property type="component" value="Unassembled WGS sequence"/>
</dbReference>
<comment type="caution">
    <text evidence="2">The sequence shown here is derived from an EMBL/GenBank/DDBJ whole genome shotgun (WGS) entry which is preliminary data.</text>
</comment>
<organism evidence="2 3">
    <name type="scientific">Synchytrium endobioticum</name>
    <dbReference type="NCBI Taxonomy" id="286115"/>
    <lineage>
        <taxon>Eukaryota</taxon>
        <taxon>Fungi</taxon>
        <taxon>Fungi incertae sedis</taxon>
        <taxon>Chytridiomycota</taxon>
        <taxon>Chytridiomycota incertae sedis</taxon>
        <taxon>Chytridiomycetes</taxon>
        <taxon>Synchytriales</taxon>
        <taxon>Synchytriaceae</taxon>
        <taxon>Synchytrium</taxon>
    </lineage>
</organism>
<dbReference type="InterPro" id="IPR005062">
    <property type="entry name" value="SAC3/GANP/THP3_conserved"/>
</dbReference>
<protein>
    <recommendedName>
        <fullName evidence="1">SAC3/GANP/THP3 conserved domain-containing protein</fullName>
    </recommendedName>
</protein>
<sequence length="258" mass="29804">MSPLDRWNQSLVIARQDDISLVSRGQNNRLHSRQHQLQLFTRLHTNPANYDDDALLFAYRALREGILSSHQTDEFAVKVYEASIDACIRVIPNKAVDGARQELFRALNGLMNIYLELNKESGGCHVALEKASNTSQIQAEWRGKLHNVIDELPPSVMSGNDMRVAMNVWKAIRYDVDYVSLAQLVSAVSKCQRLFLEDLMMPLRRRVLQILRKAYYKLDQSRTQHYLMYTNDDEFIQFCKDNSLLVNNNLVQFRAPKS</sequence>
<evidence type="ECO:0000259" key="1">
    <source>
        <dbReference type="Pfam" id="PF03399"/>
    </source>
</evidence>
<dbReference type="EMBL" id="QEAM01000138">
    <property type="protein sequence ID" value="TPX45529.1"/>
    <property type="molecule type" value="Genomic_DNA"/>
</dbReference>
<gene>
    <name evidence="2" type="ORF">SeLEV6574_g03812</name>
</gene>
<dbReference type="OrthoDB" id="2100128at2759"/>
<evidence type="ECO:0000313" key="3">
    <source>
        <dbReference type="Proteomes" id="UP000320475"/>
    </source>
</evidence>
<dbReference type="PANTHER" id="PTHR39398:SF1">
    <property type="entry name" value="CSN8_PSMD8_EIF3K DOMAIN-CONTAINING PROTEIN"/>
    <property type="match status" value="1"/>
</dbReference>
<evidence type="ECO:0000313" key="2">
    <source>
        <dbReference type="EMBL" id="TPX45529.1"/>
    </source>
</evidence>